<dbReference type="GO" id="GO:0052725">
    <property type="term" value="F:inositol-1,3,4-trisphosphate 6-kinase activity"/>
    <property type="evidence" value="ECO:0007669"/>
    <property type="project" value="InterPro"/>
</dbReference>
<evidence type="ECO:0000256" key="4">
    <source>
        <dbReference type="ARBA" id="ARBA00022679"/>
    </source>
</evidence>
<dbReference type="PANTHER" id="PTHR14217:SF1">
    <property type="entry name" value="INOSITOL-TETRAKISPHOSPHATE 1-KINASE"/>
    <property type="match status" value="1"/>
</dbReference>
<dbReference type="InterPro" id="IPR008656">
    <property type="entry name" value="Inositol_tetrakis-P_1-kinase"/>
</dbReference>
<dbReference type="InterPro" id="IPR040464">
    <property type="entry name" value="InsP(3)kin_ATP-grasp"/>
</dbReference>
<keyword evidence="7" id="KW-0418">Kinase</keyword>
<dbReference type="EC" id="2.7.1.159" evidence="3"/>
<feature type="domain" description="Inositol 1,3,4-trisphosphate 5/6-kinase ATP-grasp" evidence="10">
    <location>
        <begin position="29"/>
        <end position="162"/>
    </location>
</feature>
<dbReference type="Gene3D" id="3.30.470.20">
    <property type="entry name" value="ATP-grasp fold, B domain"/>
    <property type="match status" value="1"/>
</dbReference>
<accession>A0A5J4XA65</accession>
<evidence type="ECO:0000256" key="1">
    <source>
        <dbReference type="ARBA" id="ARBA00001946"/>
    </source>
</evidence>
<dbReference type="GO" id="GO:0032957">
    <property type="term" value="P:inositol trisphosphate metabolic process"/>
    <property type="evidence" value="ECO:0007669"/>
    <property type="project" value="InterPro"/>
</dbReference>
<dbReference type="GO" id="GO:0005524">
    <property type="term" value="F:ATP binding"/>
    <property type="evidence" value="ECO:0007669"/>
    <property type="project" value="UniProtKB-KW"/>
</dbReference>
<evidence type="ECO:0000259" key="10">
    <source>
        <dbReference type="Pfam" id="PF05770"/>
    </source>
</evidence>
<evidence type="ECO:0000256" key="9">
    <source>
        <dbReference type="ARBA" id="ARBA00022842"/>
    </source>
</evidence>
<name>A0A5J4XA65_9EUKA</name>
<dbReference type="GO" id="GO:0052726">
    <property type="term" value="F:inositol-1,3,4-trisphosphate 5-kinase activity"/>
    <property type="evidence" value="ECO:0007669"/>
    <property type="project" value="InterPro"/>
</dbReference>
<comment type="similarity">
    <text evidence="2">Belongs to the ITPK1 family.</text>
</comment>
<dbReference type="GO" id="GO:0005737">
    <property type="term" value="C:cytoplasm"/>
    <property type="evidence" value="ECO:0007669"/>
    <property type="project" value="TreeGrafter"/>
</dbReference>
<evidence type="ECO:0000256" key="7">
    <source>
        <dbReference type="ARBA" id="ARBA00022777"/>
    </source>
</evidence>
<evidence type="ECO:0000256" key="5">
    <source>
        <dbReference type="ARBA" id="ARBA00022723"/>
    </source>
</evidence>
<gene>
    <name evidence="11" type="ORF">EZS28_000466</name>
</gene>
<protein>
    <recommendedName>
        <fullName evidence="3">inositol-1,3,4-trisphosphate 5/6-kinase</fullName>
        <ecNumber evidence="3">2.7.1.159</ecNumber>
    </recommendedName>
</protein>
<comment type="cofactor">
    <cofactor evidence="1">
        <name>Mg(2+)</name>
        <dbReference type="ChEBI" id="CHEBI:18420"/>
    </cofactor>
</comment>
<keyword evidence="6" id="KW-0547">Nucleotide-binding</keyword>
<keyword evidence="8" id="KW-0067">ATP-binding</keyword>
<organism evidence="11 12">
    <name type="scientific">Streblomastix strix</name>
    <dbReference type="NCBI Taxonomy" id="222440"/>
    <lineage>
        <taxon>Eukaryota</taxon>
        <taxon>Metamonada</taxon>
        <taxon>Preaxostyla</taxon>
        <taxon>Oxymonadida</taxon>
        <taxon>Streblomastigidae</taxon>
        <taxon>Streblomastix</taxon>
    </lineage>
</organism>
<proteinExistence type="inferred from homology"/>
<evidence type="ECO:0000313" key="12">
    <source>
        <dbReference type="Proteomes" id="UP000324800"/>
    </source>
</evidence>
<dbReference type="Proteomes" id="UP000324800">
    <property type="component" value="Unassembled WGS sequence"/>
</dbReference>
<evidence type="ECO:0000256" key="3">
    <source>
        <dbReference type="ARBA" id="ARBA00012017"/>
    </source>
</evidence>
<dbReference type="Pfam" id="PF05770">
    <property type="entry name" value="Ins134_P3_kin"/>
    <property type="match status" value="1"/>
</dbReference>
<evidence type="ECO:0000313" key="11">
    <source>
        <dbReference type="EMBL" id="KAA6404013.1"/>
    </source>
</evidence>
<dbReference type="OrthoDB" id="25308at2759"/>
<evidence type="ECO:0000256" key="2">
    <source>
        <dbReference type="ARBA" id="ARBA00009601"/>
    </source>
</evidence>
<keyword evidence="9" id="KW-0460">Magnesium</keyword>
<reference evidence="11 12" key="1">
    <citation type="submission" date="2019-03" db="EMBL/GenBank/DDBJ databases">
        <title>Single cell metagenomics reveals metabolic interactions within the superorganism composed of flagellate Streblomastix strix and complex community of Bacteroidetes bacteria on its surface.</title>
        <authorList>
            <person name="Treitli S.C."/>
            <person name="Kolisko M."/>
            <person name="Husnik F."/>
            <person name="Keeling P."/>
            <person name="Hampl V."/>
        </authorList>
    </citation>
    <scope>NUCLEOTIDE SEQUENCE [LARGE SCALE GENOMIC DNA]</scope>
    <source>
        <strain evidence="11">ST1C</strain>
    </source>
</reference>
<dbReference type="EMBL" id="SNRW01000037">
    <property type="protein sequence ID" value="KAA6404013.1"/>
    <property type="molecule type" value="Genomic_DNA"/>
</dbReference>
<evidence type="ECO:0000256" key="6">
    <source>
        <dbReference type="ARBA" id="ARBA00022741"/>
    </source>
</evidence>
<keyword evidence="4" id="KW-0808">Transferase</keyword>
<evidence type="ECO:0000256" key="8">
    <source>
        <dbReference type="ARBA" id="ARBA00022840"/>
    </source>
</evidence>
<dbReference type="GO" id="GO:0000287">
    <property type="term" value="F:magnesium ion binding"/>
    <property type="evidence" value="ECO:0007669"/>
    <property type="project" value="InterPro"/>
</dbReference>
<keyword evidence="5" id="KW-0479">Metal-binding</keyword>
<dbReference type="PANTHER" id="PTHR14217">
    <property type="entry name" value="INOSITOL-TETRAKISPHOSPHATE 1-KINASE"/>
    <property type="match status" value="1"/>
</dbReference>
<dbReference type="GO" id="GO:0047325">
    <property type="term" value="F:inositol-3,4,5,6-tetrakisphosphate 1-kinase activity"/>
    <property type="evidence" value="ECO:0007669"/>
    <property type="project" value="InterPro"/>
</dbReference>
<sequence>MQHRPRLGWYFASEVRNRPSTKEVLLRLRYIVQQLIEHHPVVHKVYTAYGEGTFPTLVASIPSNNFRSQKLEDNLEQEIFSFQTQIKFSFEDQALEIEHNLPPIPQDLNDYIADSVYQRLGIQLFGFDIIRSPSAPHDLSLVDINYYPNFKSAEQFDAIFRNITKRYNEWKKGS</sequence>
<dbReference type="AlphaFoldDB" id="A0A5J4XA65"/>
<comment type="caution">
    <text evidence="11">The sequence shown here is derived from an EMBL/GenBank/DDBJ whole genome shotgun (WGS) entry which is preliminary data.</text>
</comment>